<keyword evidence="1" id="KW-0472">Membrane</keyword>
<evidence type="ECO:0000313" key="3">
    <source>
        <dbReference type="Proteomes" id="UP000665026"/>
    </source>
</evidence>
<organism evidence="2 3">
    <name type="scientific">Cognatishimia activa</name>
    <dbReference type="NCBI Taxonomy" id="1715691"/>
    <lineage>
        <taxon>Bacteria</taxon>
        <taxon>Pseudomonadati</taxon>
        <taxon>Pseudomonadota</taxon>
        <taxon>Alphaproteobacteria</taxon>
        <taxon>Rhodobacterales</taxon>
        <taxon>Paracoccaceae</taxon>
        <taxon>Cognatishimia</taxon>
    </lineage>
</organism>
<accession>A0A975I842</accession>
<feature type="transmembrane region" description="Helical" evidence="1">
    <location>
        <begin position="12"/>
        <end position="35"/>
    </location>
</feature>
<proteinExistence type="predicted"/>
<dbReference type="EMBL" id="CP060010">
    <property type="protein sequence ID" value="QTN35501.1"/>
    <property type="molecule type" value="Genomic_DNA"/>
</dbReference>
<sequence length="132" mass="14657">MIGEIWASFMRLPMWVKLWMVLWLVPVNLVSLGFWGQVEPVSGITVALLANLGMAFNLPIMMRDRGMGKAMALPHLVFWTPLVILIGVGLASDGGASGYRSYLAVLLMTNLVSLGFDYKDAWAWWRGDRGIA</sequence>
<evidence type="ECO:0000256" key="1">
    <source>
        <dbReference type="SAM" id="Phobius"/>
    </source>
</evidence>
<protein>
    <submittedName>
        <fullName evidence="2">Uncharacterized protein</fullName>
    </submittedName>
</protein>
<name>A0A975I842_9RHOB</name>
<dbReference type="KEGG" id="cact:HZ995_13595"/>
<feature type="transmembrane region" description="Helical" evidence="1">
    <location>
        <begin position="72"/>
        <end position="92"/>
    </location>
</feature>
<dbReference type="Proteomes" id="UP000665026">
    <property type="component" value="Chromosome"/>
</dbReference>
<gene>
    <name evidence="2" type="ORF">HZ995_13595</name>
</gene>
<dbReference type="RefSeq" id="WP_209356205.1">
    <property type="nucleotide sequence ID" value="NZ_CP060010.1"/>
</dbReference>
<evidence type="ECO:0000313" key="2">
    <source>
        <dbReference type="EMBL" id="QTN35501.1"/>
    </source>
</evidence>
<keyword evidence="1" id="KW-0812">Transmembrane</keyword>
<keyword evidence="1" id="KW-1133">Transmembrane helix</keyword>
<reference evidence="2" key="1">
    <citation type="submission" date="2020-07" db="EMBL/GenBank/DDBJ databases">
        <title>Genome sequences of bacteria associated with the marine, planktonic diatom Thalassiosira profunda strain ECT2AJA-044.</title>
        <authorList>
            <person name="Gargas C.B."/>
            <person name="Roberts W.R."/>
            <person name="Alverson A.J."/>
        </authorList>
    </citation>
    <scope>NUCLEOTIDE SEQUENCE</scope>
    <source>
        <strain evidence="2">ECT2AJA-044</strain>
    </source>
</reference>
<dbReference type="AlphaFoldDB" id="A0A975I842"/>
<feature type="transmembrane region" description="Helical" evidence="1">
    <location>
        <begin position="41"/>
        <end position="60"/>
    </location>
</feature>